<evidence type="ECO:0000256" key="13">
    <source>
        <dbReference type="ARBA" id="ARBA00049201"/>
    </source>
</evidence>
<dbReference type="InterPro" id="IPR002201">
    <property type="entry name" value="Glyco_trans_9"/>
</dbReference>
<evidence type="ECO:0000313" key="15">
    <source>
        <dbReference type="Proteomes" id="UP001446205"/>
    </source>
</evidence>
<dbReference type="PANTHER" id="PTHR30160">
    <property type="entry name" value="TETRAACYLDISACCHARIDE 4'-KINASE-RELATED"/>
    <property type="match status" value="1"/>
</dbReference>
<accession>A0ABU9DBA7</accession>
<dbReference type="NCBIfam" id="TIGR02193">
    <property type="entry name" value="heptsyl_trn_I"/>
    <property type="match status" value="1"/>
</dbReference>
<evidence type="ECO:0000256" key="4">
    <source>
        <dbReference type="ARBA" id="ARBA00022519"/>
    </source>
</evidence>
<dbReference type="Gene3D" id="3.40.50.2000">
    <property type="entry name" value="Glycogen Phosphorylase B"/>
    <property type="match status" value="2"/>
</dbReference>
<evidence type="ECO:0000256" key="8">
    <source>
        <dbReference type="ARBA" id="ARBA00023136"/>
    </source>
</evidence>
<evidence type="ECO:0000256" key="12">
    <source>
        <dbReference type="ARBA" id="ARBA00044330"/>
    </source>
</evidence>
<dbReference type="InterPro" id="IPR051199">
    <property type="entry name" value="LPS_LOS_Heptosyltrfase"/>
</dbReference>
<dbReference type="PANTHER" id="PTHR30160:SF19">
    <property type="entry name" value="LIPOPOLYSACCHARIDE HEPTOSYLTRANSFERASE 1"/>
    <property type="match status" value="1"/>
</dbReference>
<dbReference type="RefSeq" id="WP_341371855.1">
    <property type="nucleotide sequence ID" value="NZ_JBBPCO010000016.1"/>
</dbReference>
<evidence type="ECO:0000313" key="14">
    <source>
        <dbReference type="EMBL" id="MEK8090800.1"/>
    </source>
</evidence>
<organism evidence="14 15">
    <name type="scientific">Thermithiobacillus plumbiphilus</name>
    <dbReference type="NCBI Taxonomy" id="1729899"/>
    <lineage>
        <taxon>Bacteria</taxon>
        <taxon>Pseudomonadati</taxon>
        <taxon>Pseudomonadota</taxon>
        <taxon>Acidithiobacillia</taxon>
        <taxon>Acidithiobacillales</taxon>
        <taxon>Thermithiobacillaceae</taxon>
        <taxon>Thermithiobacillus</taxon>
    </lineage>
</organism>
<evidence type="ECO:0000256" key="10">
    <source>
        <dbReference type="ARBA" id="ARBA00044041"/>
    </source>
</evidence>
<gene>
    <name evidence="14" type="primary">waaC</name>
    <name evidence="14" type="ORF">WOB96_13665</name>
</gene>
<keyword evidence="3" id="KW-1003">Cell membrane</keyword>
<keyword evidence="4" id="KW-0997">Cell inner membrane</keyword>
<comment type="caution">
    <text evidence="14">The sequence shown here is derived from an EMBL/GenBank/DDBJ whole genome shotgun (WGS) entry which is preliminary data.</text>
</comment>
<keyword evidence="5" id="KW-0328">Glycosyltransferase</keyword>
<dbReference type="EMBL" id="JBBPCO010000016">
    <property type="protein sequence ID" value="MEK8090800.1"/>
    <property type="molecule type" value="Genomic_DNA"/>
</dbReference>
<keyword evidence="6" id="KW-0808">Transferase</keyword>
<evidence type="ECO:0000256" key="2">
    <source>
        <dbReference type="ARBA" id="ARBA00004713"/>
    </source>
</evidence>
<dbReference type="InterPro" id="IPR011908">
    <property type="entry name" value="LipoPS_heptosylTferase-I"/>
</dbReference>
<dbReference type="Proteomes" id="UP001446205">
    <property type="component" value="Unassembled WGS sequence"/>
</dbReference>
<dbReference type="EC" id="2.4.99.23" evidence="10"/>
<keyword evidence="15" id="KW-1185">Reference proteome</keyword>
<proteinExistence type="inferred from homology"/>
<sequence>MNVLLVKLSSLGDVLHLLPALTDLHRRMPGQQVDWLVEPAFAEIPAWHPVVRHVIPVGLRRLKKTWWGAPSMLLQLRRTLGAQDYTYVVDAQGLVKSAVLARLAGVPVFGLDASSARESLASRFYQRGFAVERHEHAITRNRQLLAQVFDYSLDDLPLDYGLGAFRRQLRAGQREDLAGFVGEPFIVGLHGTTWDTKHWPEPYWQQLARLCAQEGLRLLLPWGNAAEQARAQRIQQVNPGSVMVLPSLDLHRLAWLLVRAEGFVGVDTGLAHLAAALDVPGVSLYGPTDPVRTGVMGLSQHVLAGATPCAPCLKRHCNQPRTAEGLVACQASLMPEAAMAALKQVRVN</sequence>
<dbReference type="Pfam" id="PF01075">
    <property type="entry name" value="Glyco_transf_9"/>
    <property type="match status" value="1"/>
</dbReference>
<evidence type="ECO:0000256" key="1">
    <source>
        <dbReference type="ARBA" id="ARBA00004515"/>
    </source>
</evidence>
<comment type="catalytic activity">
    <reaction evidence="13">
        <text>an alpha-Kdo-(2-&gt;4)-alpha-Kdo-(2-&gt;6)-lipid A + ADP-L-glycero-beta-D-manno-heptose = an L-alpha-D-Hep-(1-&gt;5)-[alpha-Kdo-(2-&gt;4)]-alpha-Kdo-(2-&gt;6)-lipid A + ADP + H(+)</text>
        <dbReference type="Rhea" id="RHEA:74067"/>
        <dbReference type="ChEBI" id="CHEBI:15378"/>
        <dbReference type="ChEBI" id="CHEBI:61506"/>
        <dbReference type="ChEBI" id="CHEBI:176431"/>
        <dbReference type="ChEBI" id="CHEBI:193068"/>
        <dbReference type="ChEBI" id="CHEBI:456216"/>
        <dbReference type="EC" id="2.4.99.23"/>
    </reaction>
</comment>
<evidence type="ECO:0000256" key="9">
    <source>
        <dbReference type="ARBA" id="ARBA00043995"/>
    </source>
</evidence>
<evidence type="ECO:0000256" key="11">
    <source>
        <dbReference type="ARBA" id="ARBA00044190"/>
    </source>
</evidence>
<comment type="similarity">
    <text evidence="9">Belongs to the glycosyltransferase 9 family.</text>
</comment>
<dbReference type="CDD" id="cd03789">
    <property type="entry name" value="GT9_LPS_heptosyltransferase"/>
    <property type="match status" value="1"/>
</dbReference>
<evidence type="ECO:0000256" key="7">
    <source>
        <dbReference type="ARBA" id="ARBA00022985"/>
    </source>
</evidence>
<evidence type="ECO:0000256" key="5">
    <source>
        <dbReference type="ARBA" id="ARBA00022676"/>
    </source>
</evidence>
<name>A0ABU9DBA7_9PROT</name>
<evidence type="ECO:0000256" key="3">
    <source>
        <dbReference type="ARBA" id="ARBA00022475"/>
    </source>
</evidence>
<dbReference type="SUPFAM" id="SSF53756">
    <property type="entry name" value="UDP-Glycosyltransferase/glycogen phosphorylase"/>
    <property type="match status" value="1"/>
</dbReference>
<keyword evidence="8" id="KW-0472">Membrane</keyword>
<comment type="subcellular location">
    <subcellularLocation>
        <location evidence="1">Cell inner membrane</location>
        <topology evidence="1">Peripheral membrane protein</topology>
        <orientation evidence="1">Cytoplasmic side</orientation>
    </subcellularLocation>
</comment>
<keyword evidence="7" id="KW-0448">Lipopolysaccharide biosynthesis</keyword>
<reference evidence="14 15" key="1">
    <citation type="submission" date="2024-04" db="EMBL/GenBank/DDBJ databases">
        <authorList>
            <person name="Abashina T."/>
            <person name="Shaikin A."/>
        </authorList>
    </citation>
    <scope>NUCLEOTIDE SEQUENCE [LARGE SCALE GENOMIC DNA]</scope>
    <source>
        <strain evidence="14 15">AAFK</strain>
    </source>
</reference>
<protein>
    <recommendedName>
        <fullName evidence="11">Lipopolysaccharide heptosyltransferase 1</fullName>
        <ecNumber evidence="10">2.4.99.23</ecNumber>
    </recommendedName>
    <alternativeName>
        <fullName evidence="12">ADP-heptose:lipopolysaccharide heptosyltransferase I</fullName>
    </alternativeName>
</protein>
<evidence type="ECO:0000256" key="6">
    <source>
        <dbReference type="ARBA" id="ARBA00022679"/>
    </source>
</evidence>
<comment type="pathway">
    <text evidence="2">Bacterial outer membrane biogenesis; LPS core biosynthesis.</text>
</comment>